<organism evidence="2 3">
    <name type="scientific">Acrobeloides nanus</name>
    <dbReference type="NCBI Taxonomy" id="290746"/>
    <lineage>
        <taxon>Eukaryota</taxon>
        <taxon>Metazoa</taxon>
        <taxon>Ecdysozoa</taxon>
        <taxon>Nematoda</taxon>
        <taxon>Chromadorea</taxon>
        <taxon>Rhabditida</taxon>
        <taxon>Tylenchina</taxon>
        <taxon>Cephalobomorpha</taxon>
        <taxon>Cephaloboidea</taxon>
        <taxon>Cephalobidae</taxon>
        <taxon>Acrobeloides</taxon>
    </lineage>
</organism>
<feature type="region of interest" description="Disordered" evidence="1">
    <location>
        <begin position="102"/>
        <end position="123"/>
    </location>
</feature>
<proteinExistence type="predicted"/>
<feature type="region of interest" description="Disordered" evidence="1">
    <location>
        <begin position="150"/>
        <end position="170"/>
    </location>
</feature>
<sequence>MVLRSQQNCGDFMTKLQENGLINGYLDNPNPAKRPKLVLDKKKNEEKADDSMDEDEINQILSAQLTTDIPDSQEVRSYGFSQRQFSQRNEYTQIFRHTPTLGYKRDSFVPTPSQTPGTSRKPPFCNISTSNFIAPRDVRKKRQPYIERVSQVPPPPAIPTRVSMKQPQNQNQWHKYCQTDNLHEEESAVKKLQYLEEIKKQRLDLGRFMERRNLFNRLWDVRNILRENAKLEVPIHETLEPMKKILGMDEVKISLEEIFKRREQRKLKKSCKNGVPQKKRRRRPVFKQPKKRKKRISKDPNSRWAMVNPF</sequence>
<feature type="region of interest" description="Disordered" evidence="1">
    <location>
        <begin position="267"/>
        <end position="310"/>
    </location>
</feature>
<evidence type="ECO:0000313" key="3">
    <source>
        <dbReference type="WBParaSite" id="ACRNAN_scaffold7233.g32383.t1"/>
    </source>
</evidence>
<dbReference type="Proteomes" id="UP000887540">
    <property type="component" value="Unplaced"/>
</dbReference>
<dbReference type="WBParaSite" id="ACRNAN_scaffold7233.g32383.t1">
    <property type="protein sequence ID" value="ACRNAN_scaffold7233.g32383.t1"/>
    <property type="gene ID" value="ACRNAN_scaffold7233.g32383"/>
</dbReference>
<accession>A0A914ED87</accession>
<evidence type="ECO:0000313" key="2">
    <source>
        <dbReference type="Proteomes" id="UP000887540"/>
    </source>
</evidence>
<name>A0A914ED87_9BILA</name>
<feature type="compositionally biased region" description="Basic residues" evidence="1">
    <location>
        <begin position="267"/>
        <end position="296"/>
    </location>
</feature>
<keyword evidence="2" id="KW-1185">Reference proteome</keyword>
<protein>
    <submittedName>
        <fullName evidence="3">Uncharacterized protein</fullName>
    </submittedName>
</protein>
<evidence type="ECO:0000256" key="1">
    <source>
        <dbReference type="SAM" id="MobiDB-lite"/>
    </source>
</evidence>
<dbReference type="AlphaFoldDB" id="A0A914ED87"/>
<reference evidence="3" key="1">
    <citation type="submission" date="2022-11" db="UniProtKB">
        <authorList>
            <consortium name="WormBaseParasite"/>
        </authorList>
    </citation>
    <scope>IDENTIFICATION</scope>
</reference>